<name>A0A9D2K152_9FIRM</name>
<reference evidence="2" key="1">
    <citation type="journal article" date="2021" name="PeerJ">
        <title>Extensive microbial diversity within the chicken gut microbiome revealed by metagenomics and culture.</title>
        <authorList>
            <person name="Gilroy R."/>
            <person name="Ravi A."/>
            <person name="Getino M."/>
            <person name="Pursley I."/>
            <person name="Horton D.L."/>
            <person name="Alikhan N.F."/>
            <person name="Baker D."/>
            <person name="Gharbi K."/>
            <person name="Hall N."/>
            <person name="Watson M."/>
            <person name="Adriaenssens E.M."/>
            <person name="Foster-Nyarko E."/>
            <person name="Jarju S."/>
            <person name="Secka A."/>
            <person name="Antonio M."/>
            <person name="Oren A."/>
            <person name="Chaudhuri R.R."/>
            <person name="La Ragione R."/>
            <person name="Hildebrand F."/>
            <person name="Pallen M.J."/>
        </authorList>
    </citation>
    <scope>NUCLEOTIDE SEQUENCE</scope>
    <source>
        <strain evidence="2">CHK196-3914</strain>
    </source>
</reference>
<keyword evidence="1" id="KW-0472">Membrane</keyword>
<keyword evidence="1" id="KW-1133">Transmembrane helix</keyword>
<feature type="transmembrane region" description="Helical" evidence="1">
    <location>
        <begin position="102"/>
        <end position="122"/>
    </location>
</feature>
<dbReference type="Pfam" id="PF11193">
    <property type="entry name" value="DUF2812"/>
    <property type="match status" value="1"/>
</dbReference>
<feature type="transmembrane region" description="Helical" evidence="1">
    <location>
        <begin position="237"/>
        <end position="260"/>
    </location>
</feature>
<evidence type="ECO:0000313" key="3">
    <source>
        <dbReference type="Proteomes" id="UP000824116"/>
    </source>
</evidence>
<sequence>MSRKGWHFKEWRMGLVFEKGEPADIYYRVEVFPKGTEMDTKPEMPAEEYAEYCRAAGWEFLDGKRKFCIFRRNDQGAVPIVTEEERFDNVRKAEWRLLGSEMLIPLFVTVSLGLRMLGLVLMEQGFSISELSNAEWFVILTVILMMVMRLAQCSGLLIWQSRGKKKLLSGRRIFYGRKYWNMLWDILCAMLLLGIFFLLCQEGMTALTVYVLCMGVLLFGLMAAIAHFRLSRGENWAFLIGGGLLIIWLVTSIWVLWLILT</sequence>
<gene>
    <name evidence="2" type="ORF">H9723_06095</name>
</gene>
<dbReference type="Proteomes" id="UP000824116">
    <property type="component" value="Unassembled WGS sequence"/>
</dbReference>
<evidence type="ECO:0000313" key="2">
    <source>
        <dbReference type="EMBL" id="HIZ74796.1"/>
    </source>
</evidence>
<evidence type="ECO:0000256" key="1">
    <source>
        <dbReference type="SAM" id="Phobius"/>
    </source>
</evidence>
<dbReference type="EMBL" id="DXAY01000144">
    <property type="protein sequence ID" value="HIZ74796.1"/>
    <property type="molecule type" value="Genomic_DNA"/>
</dbReference>
<dbReference type="InterPro" id="IPR021359">
    <property type="entry name" value="DUF2812"/>
</dbReference>
<feature type="transmembrane region" description="Helical" evidence="1">
    <location>
        <begin position="134"/>
        <end position="159"/>
    </location>
</feature>
<organism evidence="2 3">
    <name type="scientific">Candidatus Mediterraneibacter stercoravium</name>
    <dbReference type="NCBI Taxonomy" id="2838685"/>
    <lineage>
        <taxon>Bacteria</taxon>
        <taxon>Bacillati</taxon>
        <taxon>Bacillota</taxon>
        <taxon>Clostridia</taxon>
        <taxon>Lachnospirales</taxon>
        <taxon>Lachnospiraceae</taxon>
        <taxon>Mediterraneibacter</taxon>
    </lineage>
</organism>
<accession>A0A9D2K152</accession>
<dbReference type="AlphaFoldDB" id="A0A9D2K152"/>
<feature type="transmembrane region" description="Helical" evidence="1">
    <location>
        <begin position="179"/>
        <end position="199"/>
    </location>
</feature>
<keyword evidence="1" id="KW-0812">Transmembrane</keyword>
<feature type="transmembrane region" description="Helical" evidence="1">
    <location>
        <begin position="205"/>
        <end position="225"/>
    </location>
</feature>
<proteinExistence type="predicted"/>
<protein>
    <submittedName>
        <fullName evidence="2">DUF2812 domain-containing protein</fullName>
    </submittedName>
</protein>
<comment type="caution">
    <text evidence="2">The sequence shown here is derived from an EMBL/GenBank/DDBJ whole genome shotgun (WGS) entry which is preliminary data.</text>
</comment>
<reference evidence="2" key="2">
    <citation type="submission" date="2021-04" db="EMBL/GenBank/DDBJ databases">
        <authorList>
            <person name="Gilroy R."/>
        </authorList>
    </citation>
    <scope>NUCLEOTIDE SEQUENCE</scope>
    <source>
        <strain evidence="2">CHK196-3914</strain>
    </source>
</reference>